<dbReference type="AlphaFoldDB" id="A0A060XS64"/>
<name>A0A060XS64_ONCMY</name>
<dbReference type="InterPro" id="IPR012337">
    <property type="entry name" value="RNaseH-like_sf"/>
</dbReference>
<dbReference type="Proteomes" id="UP000193380">
    <property type="component" value="Unassembled WGS sequence"/>
</dbReference>
<accession>A0A060XS64</accession>
<dbReference type="EMBL" id="FR905914">
    <property type="protein sequence ID" value="CDQ82147.1"/>
    <property type="molecule type" value="Genomic_DNA"/>
</dbReference>
<reference evidence="1" key="1">
    <citation type="journal article" date="2014" name="Nat. Commun.">
        <title>The rainbow trout genome provides novel insights into evolution after whole-genome duplication in vertebrates.</title>
        <authorList>
            <person name="Berthelot C."/>
            <person name="Brunet F."/>
            <person name="Chalopin D."/>
            <person name="Juanchich A."/>
            <person name="Bernard M."/>
            <person name="Noel B."/>
            <person name="Bento P."/>
            <person name="Da Silva C."/>
            <person name="Labadie K."/>
            <person name="Alberti A."/>
            <person name="Aury J.M."/>
            <person name="Louis A."/>
            <person name="Dehais P."/>
            <person name="Bardou P."/>
            <person name="Montfort J."/>
            <person name="Klopp C."/>
            <person name="Cabau C."/>
            <person name="Gaspin C."/>
            <person name="Thorgaard G.H."/>
            <person name="Boussaha M."/>
            <person name="Quillet E."/>
            <person name="Guyomard R."/>
            <person name="Galiana D."/>
            <person name="Bobe J."/>
            <person name="Volff J.N."/>
            <person name="Genet C."/>
            <person name="Wincker P."/>
            <person name="Jaillon O."/>
            <person name="Roest Crollius H."/>
            <person name="Guiguen Y."/>
        </authorList>
    </citation>
    <scope>NUCLEOTIDE SEQUENCE [LARGE SCALE GENOMIC DNA]</scope>
</reference>
<organism evidence="1 2">
    <name type="scientific">Oncorhynchus mykiss</name>
    <name type="common">Rainbow trout</name>
    <name type="synonym">Salmo gairdneri</name>
    <dbReference type="NCBI Taxonomy" id="8022"/>
    <lineage>
        <taxon>Eukaryota</taxon>
        <taxon>Metazoa</taxon>
        <taxon>Chordata</taxon>
        <taxon>Craniata</taxon>
        <taxon>Vertebrata</taxon>
        <taxon>Euteleostomi</taxon>
        <taxon>Actinopterygii</taxon>
        <taxon>Neopterygii</taxon>
        <taxon>Teleostei</taxon>
        <taxon>Protacanthopterygii</taxon>
        <taxon>Salmoniformes</taxon>
        <taxon>Salmonidae</taxon>
        <taxon>Salmoninae</taxon>
        <taxon>Oncorhynchus</taxon>
    </lineage>
</organism>
<gene>
    <name evidence="1" type="ORF">GSONMT00011227001</name>
</gene>
<reference evidence="1" key="2">
    <citation type="submission" date="2014-03" db="EMBL/GenBank/DDBJ databases">
        <authorList>
            <person name="Genoscope - CEA"/>
        </authorList>
    </citation>
    <scope>NUCLEOTIDE SEQUENCE</scope>
</reference>
<protein>
    <recommendedName>
        <fullName evidence="3">HAT C-terminal dimerisation domain-containing protein</fullName>
    </recommendedName>
</protein>
<proteinExistence type="predicted"/>
<evidence type="ECO:0000313" key="1">
    <source>
        <dbReference type="EMBL" id="CDQ82147.1"/>
    </source>
</evidence>
<sequence>MLECQNRCAVESAAILRNIETKLTARCDDNFTPVLVRGLLRELEGNGAIFPKTSQSFFTMVVNYLQAWGKHTDNLKYLHGLLLKRQPQREEIQKAAGTLQEKCPNVTINALFDEVTGLQEFLNGGSLEEWKTSETRLSQRWSTVVIHFKENDIPHTNVARLASIVMCLPGSNAPDERVFSQMNDIWTAARNGFTVPKIKAMLIVKTNVNLPCQEFMGKLAKDRAILKKIHSSEKYTDYMSTQTTRTTEWLFRSVLPRLPGPLNGCSDQFYPDYQDH</sequence>
<dbReference type="PaxDb" id="8022-A0A060XS64"/>
<evidence type="ECO:0000313" key="2">
    <source>
        <dbReference type="Proteomes" id="UP000193380"/>
    </source>
</evidence>
<evidence type="ECO:0008006" key="3">
    <source>
        <dbReference type="Google" id="ProtNLM"/>
    </source>
</evidence>
<dbReference type="SUPFAM" id="SSF53098">
    <property type="entry name" value="Ribonuclease H-like"/>
    <property type="match status" value="1"/>
</dbReference>